<dbReference type="EMBL" id="CYSE01000004">
    <property type="protein sequence ID" value="CUH79707.1"/>
    <property type="molecule type" value="Genomic_DNA"/>
</dbReference>
<comment type="similarity">
    <text evidence="3 10">Belongs to the FliL family.</text>
</comment>
<keyword evidence="11" id="KW-0282">Flagellum</keyword>
<evidence type="ECO:0000256" key="8">
    <source>
        <dbReference type="ARBA" id="ARBA00022989"/>
    </source>
</evidence>
<keyword evidence="8" id="KW-1133">Transmembrane helix</keyword>
<evidence type="ECO:0000256" key="3">
    <source>
        <dbReference type="ARBA" id="ARBA00008281"/>
    </source>
</evidence>
<evidence type="ECO:0000256" key="7">
    <source>
        <dbReference type="ARBA" id="ARBA00022779"/>
    </source>
</evidence>
<keyword evidence="9 10" id="KW-0472">Membrane</keyword>
<dbReference type="GO" id="GO:0005886">
    <property type="term" value="C:plasma membrane"/>
    <property type="evidence" value="ECO:0007669"/>
    <property type="project" value="UniProtKB-SubCell"/>
</dbReference>
<sequence length="170" mass="18159">MIKKLLPIILALIGTGAGVGAGLFLMPPPAEEHAEGAIECIPPVEDPEHAAPPEETVDEGPPVGREYVKLNNQFVVPVMRKDAVVALVVASLSVEVSSGTTETVYAREPKLRDEFLQVLFDHANIGGFEGTFTNGDRMDVLREGLLDAARSVLGSDVSDVLITEIARQDT</sequence>
<proteinExistence type="inferred from homology"/>
<comment type="function">
    <text evidence="1 10">Controls the rotational direction of flagella during chemotaxis.</text>
</comment>
<comment type="subcellular location">
    <subcellularLocation>
        <location evidence="10">Cell inner membrane</location>
    </subcellularLocation>
    <subcellularLocation>
        <location evidence="2">Cell membrane</location>
        <topology evidence="2">Single-pass membrane protein</topology>
    </subcellularLocation>
</comment>
<evidence type="ECO:0000256" key="9">
    <source>
        <dbReference type="ARBA" id="ARBA00023136"/>
    </source>
</evidence>
<dbReference type="STRING" id="441103.TRN7648_02607"/>
<evidence type="ECO:0000256" key="5">
    <source>
        <dbReference type="ARBA" id="ARBA00022500"/>
    </source>
</evidence>
<dbReference type="GO" id="GO:0006935">
    <property type="term" value="P:chemotaxis"/>
    <property type="evidence" value="ECO:0007669"/>
    <property type="project" value="UniProtKB-KW"/>
</dbReference>
<keyword evidence="5 10" id="KW-0145">Chemotaxis</keyword>
<reference evidence="11 12" key="1">
    <citation type="submission" date="2015-09" db="EMBL/GenBank/DDBJ databases">
        <authorList>
            <consortium name="Swine Surveillance"/>
        </authorList>
    </citation>
    <scope>NUCLEOTIDE SEQUENCE [LARGE SCALE GENOMIC DNA]</scope>
    <source>
        <strain evidence="11 12">CECT 7648</strain>
    </source>
</reference>
<evidence type="ECO:0000256" key="2">
    <source>
        <dbReference type="ARBA" id="ARBA00004162"/>
    </source>
</evidence>
<dbReference type="Proteomes" id="UP000054935">
    <property type="component" value="Unassembled WGS sequence"/>
</dbReference>
<dbReference type="Pfam" id="PF03748">
    <property type="entry name" value="FliL"/>
    <property type="match status" value="1"/>
</dbReference>
<accession>A0A0P1GV09</accession>
<dbReference type="AlphaFoldDB" id="A0A0P1GV09"/>
<evidence type="ECO:0000256" key="1">
    <source>
        <dbReference type="ARBA" id="ARBA00002254"/>
    </source>
</evidence>
<protein>
    <recommendedName>
        <fullName evidence="10">Flagellar protein FliL</fullName>
    </recommendedName>
</protein>
<keyword evidence="12" id="KW-1185">Reference proteome</keyword>
<evidence type="ECO:0000256" key="6">
    <source>
        <dbReference type="ARBA" id="ARBA00022692"/>
    </source>
</evidence>
<gene>
    <name evidence="11" type="ORF">TRN7648_02607</name>
</gene>
<evidence type="ECO:0000313" key="11">
    <source>
        <dbReference type="EMBL" id="CUH79707.1"/>
    </source>
</evidence>
<keyword evidence="6" id="KW-0812">Transmembrane</keyword>
<dbReference type="GO" id="GO:0071973">
    <property type="term" value="P:bacterial-type flagellum-dependent cell motility"/>
    <property type="evidence" value="ECO:0007669"/>
    <property type="project" value="InterPro"/>
</dbReference>
<evidence type="ECO:0000256" key="4">
    <source>
        <dbReference type="ARBA" id="ARBA00022475"/>
    </source>
</evidence>
<keyword evidence="4" id="KW-1003">Cell membrane</keyword>
<keyword evidence="10" id="KW-0997">Cell inner membrane</keyword>
<dbReference type="GO" id="GO:0009425">
    <property type="term" value="C:bacterial-type flagellum basal body"/>
    <property type="evidence" value="ECO:0007669"/>
    <property type="project" value="InterPro"/>
</dbReference>
<keyword evidence="7 10" id="KW-0283">Flagellar rotation</keyword>
<evidence type="ECO:0000256" key="10">
    <source>
        <dbReference type="RuleBase" id="RU364125"/>
    </source>
</evidence>
<keyword evidence="11" id="KW-0966">Cell projection</keyword>
<organism evidence="11 12">
    <name type="scientific">Tropicibacter naphthalenivorans</name>
    <dbReference type="NCBI Taxonomy" id="441103"/>
    <lineage>
        <taxon>Bacteria</taxon>
        <taxon>Pseudomonadati</taxon>
        <taxon>Pseudomonadota</taxon>
        <taxon>Alphaproteobacteria</taxon>
        <taxon>Rhodobacterales</taxon>
        <taxon>Roseobacteraceae</taxon>
        <taxon>Tropicibacter</taxon>
    </lineage>
</organism>
<evidence type="ECO:0000313" key="12">
    <source>
        <dbReference type="Proteomes" id="UP000054935"/>
    </source>
</evidence>
<name>A0A0P1GV09_9RHOB</name>
<dbReference type="InterPro" id="IPR005503">
    <property type="entry name" value="FliL"/>
</dbReference>
<keyword evidence="11" id="KW-0969">Cilium</keyword>